<dbReference type="InterPro" id="IPR047923">
    <property type="entry name" value="ArpA-like"/>
</dbReference>
<feature type="domain" description="HTH tetR-type" evidence="5">
    <location>
        <begin position="10"/>
        <end position="70"/>
    </location>
</feature>
<dbReference type="InterPro" id="IPR001647">
    <property type="entry name" value="HTH_TetR"/>
</dbReference>
<evidence type="ECO:0000256" key="4">
    <source>
        <dbReference type="PROSITE-ProRule" id="PRU00335"/>
    </source>
</evidence>
<evidence type="ECO:0000256" key="2">
    <source>
        <dbReference type="ARBA" id="ARBA00023125"/>
    </source>
</evidence>
<evidence type="ECO:0000313" key="6">
    <source>
        <dbReference type="EMBL" id="GAA0360987.1"/>
    </source>
</evidence>
<gene>
    <name evidence="6" type="ORF">GCM10010319_43110</name>
</gene>
<dbReference type="Pfam" id="PF00440">
    <property type="entry name" value="TetR_N"/>
    <property type="match status" value="1"/>
</dbReference>
<dbReference type="PRINTS" id="PR00455">
    <property type="entry name" value="HTHTETR"/>
</dbReference>
<proteinExistence type="predicted"/>
<name>A0ABN0XCS1_9ACTN</name>
<accession>A0ABN0XCS1</accession>
<keyword evidence="3" id="KW-0804">Transcription</keyword>
<keyword evidence="1" id="KW-0805">Transcription regulation</keyword>
<dbReference type="EMBL" id="BAAABW010000024">
    <property type="protein sequence ID" value="GAA0360987.1"/>
    <property type="molecule type" value="Genomic_DNA"/>
</dbReference>
<dbReference type="NCBIfam" id="NF041196">
    <property type="entry name" value="ScbR_bind_reg"/>
    <property type="match status" value="1"/>
</dbReference>
<dbReference type="SUPFAM" id="SSF48498">
    <property type="entry name" value="Tetracyclin repressor-like, C-terminal domain"/>
    <property type="match status" value="1"/>
</dbReference>
<evidence type="ECO:0000313" key="7">
    <source>
        <dbReference type="Proteomes" id="UP001500063"/>
    </source>
</evidence>
<dbReference type="PANTHER" id="PTHR30055:SF234">
    <property type="entry name" value="HTH-TYPE TRANSCRIPTIONAL REGULATOR BETI"/>
    <property type="match status" value="1"/>
</dbReference>
<organism evidence="6 7">
    <name type="scientific">Streptomyces blastmyceticus</name>
    <dbReference type="NCBI Taxonomy" id="68180"/>
    <lineage>
        <taxon>Bacteria</taxon>
        <taxon>Bacillati</taxon>
        <taxon>Actinomycetota</taxon>
        <taxon>Actinomycetes</taxon>
        <taxon>Kitasatosporales</taxon>
        <taxon>Streptomycetaceae</taxon>
        <taxon>Streptomyces</taxon>
    </lineage>
</organism>
<sequence length="207" mass="22993">MVRPMQERAVQTRKLILRAAAESFDESGYHGAQITGILGRAGLTQGAMYFHFKSKEDLARTVMLEQAADLRLPERPAGLKQLVEITLTLAVEMQRNVLFRAGVRLAVDLEGPAVRDSSIYRWWTDRFNDELVEAHRKGELLPHVNGAELAEMLVGAYTGIQLMSQITSGRKDLPRRITSIWRYLLPGIATPEALAGITLADGAEARP</sequence>
<reference evidence="6 7" key="1">
    <citation type="journal article" date="2019" name="Int. J. Syst. Evol. Microbiol.">
        <title>The Global Catalogue of Microorganisms (GCM) 10K type strain sequencing project: providing services to taxonomists for standard genome sequencing and annotation.</title>
        <authorList>
            <consortium name="The Broad Institute Genomics Platform"/>
            <consortium name="The Broad Institute Genome Sequencing Center for Infectious Disease"/>
            <person name="Wu L."/>
            <person name="Ma J."/>
        </authorList>
    </citation>
    <scope>NUCLEOTIDE SEQUENCE [LARGE SCALE GENOMIC DNA]</scope>
    <source>
        <strain evidence="6 7">JCM 4565</strain>
    </source>
</reference>
<dbReference type="Pfam" id="PF21935">
    <property type="entry name" value="TetR_C_45"/>
    <property type="match status" value="1"/>
</dbReference>
<feature type="DNA-binding region" description="H-T-H motif" evidence="4">
    <location>
        <begin position="33"/>
        <end position="52"/>
    </location>
</feature>
<evidence type="ECO:0000256" key="3">
    <source>
        <dbReference type="ARBA" id="ARBA00023163"/>
    </source>
</evidence>
<dbReference type="PROSITE" id="PS50977">
    <property type="entry name" value="HTH_TETR_2"/>
    <property type="match status" value="1"/>
</dbReference>
<evidence type="ECO:0000259" key="5">
    <source>
        <dbReference type="PROSITE" id="PS50977"/>
    </source>
</evidence>
<dbReference type="InterPro" id="IPR054126">
    <property type="entry name" value="CprB_TetR_C"/>
</dbReference>
<keyword evidence="7" id="KW-1185">Reference proteome</keyword>
<dbReference type="Proteomes" id="UP001500063">
    <property type="component" value="Unassembled WGS sequence"/>
</dbReference>
<protein>
    <submittedName>
        <fullName evidence="6">ScbR family autoregulator-binding transcription factor</fullName>
    </submittedName>
</protein>
<dbReference type="Gene3D" id="1.10.357.10">
    <property type="entry name" value="Tetracycline Repressor, domain 2"/>
    <property type="match status" value="1"/>
</dbReference>
<dbReference type="InterPro" id="IPR009057">
    <property type="entry name" value="Homeodomain-like_sf"/>
</dbReference>
<evidence type="ECO:0000256" key="1">
    <source>
        <dbReference type="ARBA" id="ARBA00023015"/>
    </source>
</evidence>
<keyword evidence="2 4" id="KW-0238">DNA-binding</keyword>
<comment type="caution">
    <text evidence="6">The sequence shown here is derived from an EMBL/GenBank/DDBJ whole genome shotgun (WGS) entry which is preliminary data.</text>
</comment>
<dbReference type="PANTHER" id="PTHR30055">
    <property type="entry name" value="HTH-TYPE TRANSCRIPTIONAL REGULATOR RUTR"/>
    <property type="match status" value="1"/>
</dbReference>
<dbReference type="InterPro" id="IPR050109">
    <property type="entry name" value="HTH-type_TetR-like_transc_reg"/>
</dbReference>
<dbReference type="InterPro" id="IPR036271">
    <property type="entry name" value="Tet_transcr_reg_TetR-rel_C_sf"/>
</dbReference>
<dbReference type="SUPFAM" id="SSF46689">
    <property type="entry name" value="Homeodomain-like"/>
    <property type="match status" value="1"/>
</dbReference>